<protein>
    <submittedName>
        <fullName evidence="2">Enzyme related to lactoylglutathione lyase</fullName>
    </submittedName>
</protein>
<organism evidence="2 3">
    <name type="scientific">Chryseobacterium camelliae</name>
    <dbReference type="NCBI Taxonomy" id="1265445"/>
    <lineage>
        <taxon>Bacteria</taxon>
        <taxon>Pseudomonadati</taxon>
        <taxon>Bacteroidota</taxon>
        <taxon>Flavobacteriia</taxon>
        <taxon>Flavobacteriales</taxon>
        <taxon>Weeksellaceae</taxon>
        <taxon>Chryseobacterium group</taxon>
        <taxon>Chryseobacterium</taxon>
    </lineage>
</organism>
<evidence type="ECO:0000259" key="1">
    <source>
        <dbReference type="PROSITE" id="PS51819"/>
    </source>
</evidence>
<feature type="domain" description="VOC" evidence="1">
    <location>
        <begin position="22"/>
        <end position="134"/>
    </location>
</feature>
<evidence type="ECO:0000313" key="3">
    <source>
        <dbReference type="Proteomes" id="UP001225072"/>
    </source>
</evidence>
<dbReference type="Proteomes" id="UP001225072">
    <property type="component" value="Unassembled WGS sequence"/>
</dbReference>
<dbReference type="InterPro" id="IPR037523">
    <property type="entry name" value="VOC_core"/>
</dbReference>
<dbReference type="Gene3D" id="3.10.180.10">
    <property type="entry name" value="2,3-Dihydroxybiphenyl 1,2-Dioxygenase, domain 1"/>
    <property type="match status" value="1"/>
</dbReference>
<dbReference type="SUPFAM" id="SSF54593">
    <property type="entry name" value="Glyoxalase/Bleomycin resistance protein/Dihydroxybiphenyl dioxygenase"/>
    <property type="match status" value="1"/>
</dbReference>
<proteinExistence type="predicted"/>
<evidence type="ECO:0000313" key="2">
    <source>
        <dbReference type="EMBL" id="MDQ1095366.1"/>
    </source>
</evidence>
<reference evidence="2 3" key="1">
    <citation type="submission" date="2023-07" db="EMBL/GenBank/DDBJ databases">
        <title>Functional and genomic diversity of the sorghum phyllosphere microbiome.</title>
        <authorList>
            <person name="Shade A."/>
        </authorList>
    </citation>
    <scope>NUCLEOTIDE SEQUENCE [LARGE SCALE GENOMIC DNA]</scope>
    <source>
        <strain evidence="2 3">SORGH_AS_1064</strain>
    </source>
</reference>
<sequence>MRLSDDQNSFVTKLYIKFMEIKIVLLPIVTDTFENTVAFYKKITGKEVTLSASHDGYRLSQVDRFVILGAVDSPEALEIPRLVNAIFIVDDLEAYWEILEKESKRIIIPINRVSTGIRFIVEQNDGKVIEYLQLN</sequence>
<keyword evidence="3" id="KW-1185">Reference proteome</keyword>
<dbReference type="PROSITE" id="PS51819">
    <property type="entry name" value="VOC"/>
    <property type="match status" value="1"/>
</dbReference>
<keyword evidence="2" id="KW-0456">Lyase</keyword>
<accession>A0ABU0TE64</accession>
<dbReference type="InterPro" id="IPR029068">
    <property type="entry name" value="Glyas_Bleomycin-R_OHBP_Dase"/>
</dbReference>
<gene>
    <name evidence="2" type="ORF">QE404_000513</name>
</gene>
<comment type="caution">
    <text evidence="2">The sequence shown here is derived from an EMBL/GenBank/DDBJ whole genome shotgun (WGS) entry which is preliminary data.</text>
</comment>
<dbReference type="GO" id="GO:0016829">
    <property type="term" value="F:lyase activity"/>
    <property type="evidence" value="ECO:0007669"/>
    <property type="project" value="UniProtKB-KW"/>
</dbReference>
<name>A0ABU0TE64_9FLAO</name>
<dbReference type="EMBL" id="JAUTAL010000001">
    <property type="protein sequence ID" value="MDQ1095366.1"/>
    <property type="molecule type" value="Genomic_DNA"/>
</dbReference>